<organism evidence="5 6">
    <name type="scientific">Pedobacter steynii</name>
    <dbReference type="NCBI Taxonomy" id="430522"/>
    <lineage>
        <taxon>Bacteria</taxon>
        <taxon>Pseudomonadati</taxon>
        <taxon>Bacteroidota</taxon>
        <taxon>Sphingobacteriia</taxon>
        <taxon>Sphingobacteriales</taxon>
        <taxon>Sphingobacteriaceae</taxon>
        <taxon>Pedobacter</taxon>
    </lineage>
</organism>
<feature type="domain" description="Bacillithiol biosynthesis BshC N-terminal Rossmann-like" evidence="3">
    <location>
        <begin position="1"/>
        <end position="370"/>
    </location>
</feature>
<sequence length="530" mass="60858">MQAKYISYQETNAFSSAVLDYISGKDQLSTFYKYTPDFEGFAKAIANRSFKGNRSTLTQILQKQYSGMKPSALVAQNINLLADDRTFTITTGHQLNIFTGPLYFIYKIITAINLAKELKLQFPQYNFVPVYWMATEDHDFEEINHVKIEDRMLTWNKKAAGATGRLSTKDITEVLIAYKGYLGISENGLKLSEMVEHAYTSHDKLSDATRELVDGLFGKYGLVCVDADEHELKKQFADIIEADITGQHSFQHISASNAALEEKGYKTQVNPREINFFYMTDQLRERIVEEDQVYKVMNTDIRFTEAELQQEILNFPERFSPNVVMRPVYQEVILPNLAYIGGGAEVTYWLQLKANFDYYKIDFPVLLLRNSALVIDKRSEVRMQILGINHTNLFKDPLTLKNDWIKAHVTLQLSLDDEERAIRAVFDQIKLNAYKIDKTLSQSADAAKTRALKLITNLEKKMLRAEKRKHDTSLTQIDNLKEKLFPTGVLQERVLNIAPMYVLYGDDFINSLILNFKPLDHQFTVLFASS</sequence>
<dbReference type="Pfam" id="PF10079">
    <property type="entry name" value="Rossmann-like_BshC"/>
    <property type="match status" value="1"/>
</dbReference>
<evidence type="ECO:0000256" key="2">
    <source>
        <dbReference type="HAMAP-Rule" id="MF_01867"/>
    </source>
</evidence>
<evidence type="ECO:0000259" key="3">
    <source>
        <dbReference type="Pfam" id="PF10079"/>
    </source>
</evidence>
<dbReference type="KEGG" id="psty:BFS30_08620"/>
<dbReference type="GO" id="GO:0016874">
    <property type="term" value="F:ligase activity"/>
    <property type="evidence" value="ECO:0007669"/>
    <property type="project" value="UniProtKB-UniRule"/>
</dbReference>
<accession>A0A1D7QET6</accession>
<dbReference type="InterPro" id="IPR055399">
    <property type="entry name" value="CC_BshC"/>
</dbReference>
<keyword evidence="6" id="KW-1185">Reference proteome</keyword>
<dbReference type="InterPro" id="IPR011199">
    <property type="entry name" value="Bacillithiol_biosynth_BshC"/>
</dbReference>
<keyword evidence="1 2" id="KW-0436">Ligase</keyword>
<dbReference type="InterPro" id="IPR055398">
    <property type="entry name" value="Rossmann-like_BshC"/>
</dbReference>
<keyword evidence="2" id="KW-0175">Coiled coil</keyword>
<dbReference type="HAMAP" id="MF_01867">
    <property type="entry name" value="BshC"/>
    <property type="match status" value="1"/>
</dbReference>
<reference evidence="5 6" key="1">
    <citation type="submission" date="2016-08" db="EMBL/GenBank/DDBJ databases">
        <authorList>
            <person name="Seilhamer J.J."/>
        </authorList>
    </citation>
    <scope>NUCLEOTIDE SEQUENCE [LARGE SCALE GENOMIC DNA]</scope>
    <source>
        <strain evidence="5 6">DX4</strain>
    </source>
</reference>
<feature type="coiled-coil region" evidence="2">
    <location>
        <begin position="448"/>
        <end position="483"/>
    </location>
</feature>
<dbReference type="PIRSF" id="PIRSF012535">
    <property type="entry name" value="UCP012535"/>
    <property type="match status" value="1"/>
</dbReference>
<evidence type="ECO:0000313" key="5">
    <source>
        <dbReference type="EMBL" id="AOM77216.1"/>
    </source>
</evidence>
<comment type="similarity">
    <text evidence="2">Belongs to the BshC family.</text>
</comment>
<dbReference type="AlphaFoldDB" id="A0A1D7QET6"/>
<proteinExistence type="inferred from homology"/>
<evidence type="ECO:0000259" key="4">
    <source>
        <dbReference type="Pfam" id="PF24850"/>
    </source>
</evidence>
<dbReference type="RefSeq" id="WP_069378909.1">
    <property type="nucleotide sequence ID" value="NZ_CP017141.1"/>
</dbReference>
<dbReference type="Pfam" id="PF24850">
    <property type="entry name" value="CC_BshC"/>
    <property type="match status" value="1"/>
</dbReference>
<name>A0A1D7QET6_9SPHI</name>
<dbReference type="OrthoDB" id="9765151at2"/>
<gene>
    <name evidence="2" type="primary">bshC</name>
    <name evidence="5" type="ORF">BFS30_08620</name>
</gene>
<dbReference type="EC" id="6.-.-.-" evidence="2"/>
<evidence type="ECO:0000313" key="6">
    <source>
        <dbReference type="Proteomes" id="UP000094313"/>
    </source>
</evidence>
<protein>
    <recommendedName>
        <fullName evidence="2">Putative cysteine ligase BshC</fullName>
        <ecNumber evidence="2">6.-.-.-</ecNumber>
    </recommendedName>
</protein>
<dbReference type="Proteomes" id="UP000094313">
    <property type="component" value="Chromosome"/>
</dbReference>
<dbReference type="NCBIfam" id="TIGR03998">
    <property type="entry name" value="thiol_BshC"/>
    <property type="match status" value="1"/>
</dbReference>
<dbReference type="EMBL" id="CP017141">
    <property type="protein sequence ID" value="AOM77216.1"/>
    <property type="molecule type" value="Genomic_DNA"/>
</dbReference>
<feature type="domain" description="Bacillithiol biosynthesis BshC C-terminal coiled-coil" evidence="4">
    <location>
        <begin position="372"/>
        <end position="527"/>
    </location>
</feature>
<evidence type="ECO:0000256" key="1">
    <source>
        <dbReference type="ARBA" id="ARBA00022598"/>
    </source>
</evidence>